<name>A0ABP8PYQ7_9GAMM</name>
<feature type="domain" description="Survival protein SurE-like phosphatase/nucleotidase" evidence="7">
    <location>
        <begin position="27"/>
        <end position="229"/>
    </location>
</feature>
<reference evidence="9" key="1">
    <citation type="journal article" date="2019" name="Int. J. Syst. Evol. Microbiol.">
        <title>The Global Catalogue of Microorganisms (GCM) 10K type strain sequencing project: providing services to taxonomists for standard genome sequencing and annotation.</title>
        <authorList>
            <consortium name="The Broad Institute Genomics Platform"/>
            <consortium name="The Broad Institute Genome Sequencing Center for Infectious Disease"/>
            <person name="Wu L."/>
            <person name="Ma J."/>
        </authorList>
    </citation>
    <scope>NUCLEOTIDE SEQUENCE [LARGE SCALE GENOMIC DNA]</scope>
    <source>
        <strain evidence="9">JCM 32226</strain>
    </source>
</reference>
<organism evidence="8 9">
    <name type="scientific">Pseudaeromonas paramecii</name>
    <dbReference type="NCBI Taxonomy" id="2138166"/>
    <lineage>
        <taxon>Bacteria</taxon>
        <taxon>Pseudomonadati</taxon>
        <taxon>Pseudomonadota</taxon>
        <taxon>Gammaproteobacteria</taxon>
        <taxon>Aeromonadales</taxon>
        <taxon>Aeromonadaceae</taxon>
        <taxon>Pseudaeromonas</taxon>
    </lineage>
</organism>
<dbReference type="RefSeq" id="WP_345009793.1">
    <property type="nucleotide sequence ID" value="NZ_BAABFC010000003.1"/>
</dbReference>
<dbReference type="EMBL" id="BAABFC010000003">
    <property type="protein sequence ID" value="GAA4494157.1"/>
    <property type="molecule type" value="Genomic_DNA"/>
</dbReference>
<accession>A0ABP8PYQ7</accession>
<evidence type="ECO:0000256" key="1">
    <source>
        <dbReference type="ARBA" id="ARBA00000815"/>
    </source>
</evidence>
<evidence type="ECO:0000313" key="9">
    <source>
        <dbReference type="Proteomes" id="UP001501321"/>
    </source>
</evidence>
<dbReference type="SUPFAM" id="SSF64167">
    <property type="entry name" value="SurE-like"/>
    <property type="match status" value="1"/>
</dbReference>
<feature type="chain" id="PRO_5045203492" description="5'-nucleotidase" evidence="6">
    <location>
        <begin position="25"/>
        <end position="334"/>
    </location>
</feature>
<dbReference type="InterPro" id="IPR036523">
    <property type="entry name" value="SurE-like_sf"/>
</dbReference>
<comment type="caution">
    <text evidence="8">The sequence shown here is derived from an EMBL/GenBank/DDBJ whole genome shotgun (WGS) entry which is preliminary data.</text>
</comment>
<evidence type="ECO:0000256" key="5">
    <source>
        <dbReference type="ARBA" id="ARBA00022801"/>
    </source>
</evidence>
<keyword evidence="4" id="KW-0479">Metal-binding</keyword>
<keyword evidence="6" id="KW-0732">Signal</keyword>
<feature type="signal peptide" evidence="6">
    <location>
        <begin position="1"/>
        <end position="24"/>
    </location>
</feature>
<sequence>MAITRASLLATTLALAAYSQSASALNILLTNDDSWSTENIQVLFSKLQAAGHNVILSAPCTGQSGKGGAINFMKSVSVDRSKVDEQQACVGDTDTSVAFKNFVEGTPVMAALYGIDVLAPEIWGSAPDLLISGPNEGNNLGYMTNNSGTLGAANVAIARGVPAVAVSAATSDADNAAKVADEVVKLVAKLDASRASGEPLLPAFTGLNVNTPEDMSNVAGYRFAQVGWNAGGYDVKFAADLSTDSTTMGYVAQALLAAGYATSFEAAYAMAQQQYAGKAGVTFVNDGLVADDNANSEGVLLGQGYITISTIQANVQGSQSKDAVTRAKLASLAE</sequence>
<keyword evidence="5" id="KW-0378">Hydrolase</keyword>
<dbReference type="EC" id="3.1.3.5" evidence="3"/>
<evidence type="ECO:0000256" key="2">
    <source>
        <dbReference type="ARBA" id="ARBA00011062"/>
    </source>
</evidence>
<dbReference type="PANTHER" id="PTHR30457:SF0">
    <property type="entry name" value="PHOSPHATASE, PUTATIVE (AFU_ORTHOLOGUE AFUA_4G01070)-RELATED"/>
    <property type="match status" value="1"/>
</dbReference>
<dbReference type="Gene3D" id="3.40.1210.10">
    <property type="entry name" value="Survival protein SurE-like phosphatase/nucleotidase"/>
    <property type="match status" value="1"/>
</dbReference>
<keyword evidence="9" id="KW-1185">Reference proteome</keyword>
<proteinExistence type="inferred from homology"/>
<evidence type="ECO:0000313" key="8">
    <source>
        <dbReference type="EMBL" id="GAA4494157.1"/>
    </source>
</evidence>
<evidence type="ECO:0000256" key="4">
    <source>
        <dbReference type="ARBA" id="ARBA00022723"/>
    </source>
</evidence>
<comment type="similarity">
    <text evidence="2">Belongs to the SurE nucleotidase family.</text>
</comment>
<gene>
    <name evidence="8" type="ORF">GCM10023095_05320</name>
</gene>
<evidence type="ECO:0000256" key="3">
    <source>
        <dbReference type="ARBA" id="ARBA00012643"/>
    </source>
</evidence>
<protein>
    <recommendedName>
        <fullName evidence="3">5'-nucleotidase</fullName>
        <ecNumber evidence="3">3.1.3.5</ecNumber>
    </recommendedName>
</protein>
<evidence type="ECO:0000259" key="7">
    <source>
        <dbReference type="Pfam" id="PF01975"/>
    </source>
</evidence>
<dbReference type="Proteomes" id="UP001501321">
    <property type="component" value="Unassembled WGS sequence"/>
</dbReference>
<evidence type="ECO:0000256" key="6">
    <source>
        <dbReference type="SAM" id="SignalP"/>
    </source>
</evidence>
<dbReference type="InterPro" id="IPR030048">
    <property type="entry name" value="SurE"/>
</dbReference>
<dbReference type="InterPro" id="IPR002828">
    <property type="entry name" value="SurE-like_Pase/nucleotidase"/>
</dbReference>
<comment type="catalytic activity">
    <reaction evidence="1">
        <text>a ribonucleoside 5'-phosphate + H2O = a ribonucleoside + phosphate</text>
        <dbReference type="Rhea" id="RHEA:12484"/>
        <dbReference type="ChEBI" id="CHEBI:15377"/>
        <dbReference type="ChEBI" id="CHEBI:18254"/>
        <dbReference type="ChEBI" id="CHEBI:43474"/>
        <dbReference type="ChEBI" id="CHEBI:58043"/>
        <dbReference type="EC" id="3.1.3.5"/>
    </reaction>
</comment>
<dbReference type="PANTHER" id="PTHR30457">
    <property type="entry name" value="5'-NUCLEOTIDASE SURE"/>
    <property type="match status" value="1"/>
</dbReference>
<dbReference type="Pfam" id="PF01975">
    <property type="entry name" value="SurE"/>
    <property type="match status" value="1"/>
</dbReference>